<feature type="non-terminal residue" evidence="1">
    <location>
        <position position="1"/>
    </location>
</feature>
<evidence type="ECO:0000313" key="1">
    <source>
        <dbReference type="EMBL" id="KAG6958945.1"/>
    </source>
</evidence>
<feature type="non-terminal residue" evidence="1">
    <location>
        <position position="85"/>
    </location>
</feature>
<dbReference type="AlphaFoldDB" id="A0A8T1UF16"/>
<protein>
    <submittedName>
        <fullName evidence="1">Uncharacterized protein</fullName>
    </submittedName>
</protein>
<gene>
    <name evidence="1" type="ORF">JG687_00009069</name>
</gene>
<evidence type="ECO:0000313" key="2">
    <source>
        <dbReference type="Proteomes" id="UP000688947"/>
    </source>
</evidence>
<sequence length="85" mass="10172">LVDRSPSDLRRVSIEPHYPNVTLNEALRVRVWISHSFHVEPLLRGWRRVLLDRVDWSVHMFLRATGRVWCPGVRVLWTYRRVPTS</sequence>
<dbReference type="EMBL" id="JAENGZ010000458">
    <property type="protein sequence ID" value="KAG6958945.1"/>
    <property type="molecule type" value="Genomic_DNA"/>
</dbReference>
<organism evidence="1 2">
    <name type="scientific">Phytophthora cactorum</name>
    <dbReference type="NCBI Taxonomy" id="29920"/>
    <lineage>
        <taxon>Eukaryota</taxon>
        <taxon>Sar</taxon>
        <taxon>Stramenopiles</taxon>
        <taxon>Oomycota</taxon>
        <taxon>Peronosporomycetes</taxon>
        <taxon>Peronosporales</taxon>
        <taxon>Peronosporaceae</taxon>
        <taxon>Phytophthora</taxon>
    </lineage>
</organism>
<name>A0A8T1UF16_9STRA</name>
<dbReference type="Proteomes" id="UP000688947">
    <property type="component" value="Unassembled WGS sequence"/>
</dbReference>
<reference evidence="1" key="1">
    <citation type="submission" date="2021-01" db="EMBL/GenBank/DDBJ databases">
        <title>Phytophthora aleatoria, a newly-described species from Pinus radiata is distinct from Phytophthora cactorum isolates based on comparative genomics.</title>
        <authorList>
            <person name="Mcdougal R."/>
            <person name="Panda P."/>
            <person name="Williams N."/>
            <person name="Studholme D.J."/>
        </authorList>
    </citation>
    <scope>NUCLEOTIDE SEQUENCE</scope>
    <source>
        <strain evidence="1">NZFS 3830</strain>
    </source>
</reference>
<accession>A0A8T1UF16</accession>
<comment type="caution">
    <text evidence="1">The sequence shown here is derived from an EMBL/GenBank/DDBJ whole genome shotgun (WGS) entry which is preliminary data.</text>
</comment>
<proteinExistence type="predicted"/>